<dbReference type="InterPro" id="IPR000999">
    <property type="entry name" value="RNase_III_dom"/>
</dbReference>
<evidence type="ECO:0000256" key="5">
    <source>
        <dbReference type="ARBA" id="ARBA00023274"/>
    </source>
</evidence>
<dbReference type="Gene3D" id="1.10.1520.10">
    <property type="entry name" value="Ribonuclease III domain"/>
    <property type="match status" value="2"/>
</dbReference>
<dbReference type="SMART" id="SM00535">
    <property type="entry name" value="RIBOc"/>
    <property type="match status" value="1"/>
</dbReference>
<dbReference type="PANTHER" id="PTHR11207">
    <property type="entry name" value="RIBONUCLEASE III"/>
    <property type="match status" value="1"/>
</dbReference>
<dbReference type="SMART" id="SM00358">
    <property type="entry name" value="DSRM"/>
    <property type="match status" value="1"/>
</dbReference>
<name>A0A8H3BIJ7_9AGAM</name>
<dbReference type="EMBL" id="CAJMWX010001048">
    <property type="protein sequence ID" value="CAE6456906.1"/>
    <property type="molecule type" value="Genomic_DNA"/>
</dbReference>
<dbReference type="Proteomes" id="UP000663888">
    <property type="component" value="Unassembled WGS sequence"/>
</dbReference>
<evidence type="ECO:0000313" key="12">
    <source>
        <dbReference type="EMBL" id="CAE6456906.1"/>
    </source>
</evidence>
<evidence type="ECO:0000256" key="8">
    <source>
        <dbReference type="PROSITE-ProRule" id="PRU00266"/>
    </source>
</evidence>
<dbReference type="AlphaFoldDB" id="A0A8H3BIJ7"/>
<keyword evidence="3" id="KW-0689">Ribosomal protein</keyword>
<feature type="domain" description="DRBM" evidence="10">
    <location>
        <begin position="259"/>
        <end position="329"/>
    </location>
</feature>
<dbReference type="PROSITE" id="PS50137">
    <property type="entry name" value="DS_RBD"/>
    <property type="match status" value="1"/>
</dbReference>
<dbReference type="GO" id="GO:0006396">
    <property type="term" value="P:RNA processing"/>
    <property type="evidence" value="ECO:0007669"/>
    <property type="project" value="InterPro"/>
</dbReference>
<comment type="subcellular location">
    <subcellularLocation>
        <location evidence="1">Mitochondrion</location>
    </subcellularLocation>
</comment>
<dbReference type="PANTHER" id="PTHR11207:SF32">
    <property type="entry name" value="LARGE RIBOSOMAL SUBUNIT PROTEIN ML44"/>
    <property type="match status" value="1"/>
</dbReference>
<evidence type="ECO:0000256" key="6">
    <source>
        <dbReference type="ARBA" id="ARBA00024034"/>
    </source>
</evidence>
<sequence>MKPSSISLAARSIASRSSFMASSQRSLHTSASARKATAPKVATKPPSLVPTRPFPPPEGFSSNSASATFDAKLWASLQPPPASALSALAARLRLPVDSDPSSGHAITLPLLAQTVTHPSFVALHQQYYPHETPPAHNGLLAALGNQLMGLFAMEWVVTTYPHLPTNVAKAVVTAYVGPMTSAMLAKEWGAISLMRWMRTSKTLTKKAVYHDDALASITRAIVGLVYHSNGSSIEEARKFVHLHCLSRELDIRPLLKYSDPKLALINTVQKYQREPPVSRLLQESGRQTNSPTFLVGIFSGEDKLGEGFGSSLNMAEYRAAENAMHRLYLTKQPVTDSMLPTTTFPSADSLAESSPDSQGNPEYPFRLLEFSAAPSTPGSRGSEYTPGILGDSEALYGSAGRSGMKMGSRGSTSHRS</sequence>
<dbReference type="PROSITE" id="PS50142">
    <property type="entry name" value="RNASE_3_2"/>
    <property type="match status" value="1"/>
</dbReference>
<evidence type="ECO:0000313" key="14">
    <source>
        <dbReference type="Proteomes" id="UP000663888"/>
    </source>
</evidence>
<keyword evidence="2 8" id="KW-0694">RNA-binding</keyword>
<dbReference type="Gene3D" id="3.30.160.20">
    <property type="match status" value="1"/>
</dbReference>
<dbReference type="EMBL" id="CAJMWY010004041">
    <property type="protein sequence ID" value="CAE6515679.1"/>
    <property type="molecule type" value="Genomic_DNA"/>
</dbReference>
<evidence type="ECO:0000259" key="10">
    <source>
        <dbReference type="PROSITE" id="PS50137"/>
    </source>
</evidence>
<gene>
    <name evidence="13" type="ORF">RDB_LOCUS145508</name>
    <name evidence="12" type="ORF">RDB_LOCUS79147</name>
</gene>
<evidence type="ECO:0000256" key="1">
    <source>
        <dbReference type="ARBA" id="ARBA00004173"/>
    </source>
</evidence>
<reference evidence="12" key="1">
    <citation type="submission" date="2021-01" db="EMBL/GenBank/DDBJ databases">
        <authorList>
            <person name="Kaushik A."/>
        </authorList>
    </citation>
    <scope>NUCLEOTIDE SEQUENCE</scope>
    <source>
        <strain evidence="12">AG4-R118</strain>
        <strain evidence="13">AG4-RS23</strain>
    </source>
</reference>
<dbReference type="SUPFAM" id="SSF69065">
    <property type="entry name" value="RNase III domain-like"/>
    <property type="match status" value="1"/>
</dbReference>
<comment type="similarity">
    <text evidence="6">Belongs to the ribonuclease III family. Mitochondrion-specific ribosomal protein mL44 subfamily.</text>
</comment>
<dbReference type="Pfam" id="PF22892">
    <property type="entry name" value="DSRM_MRPL44"/>
    <property type="match status" value="1"/>
</dbReference>
<protein>
    <recommendedName>
        <fullName evidence="7">Large ribosomal subunit protein mL44</fullName>
    </recommendedName>
</protein>
<comment type="caution">
    <text evidence="12">The sequence shown here is derived from an EMBL/GenBank/DDBJ whole genome shotgun (WGS) entry which is preliminary data.</text>
</comment>
<dbReference type="SUPFAM" id="SSF54768">
    <property type="entry name" value="dsRNA-binding domain-like"/>
    <property type="match status" value="1"/>
</dbReference>
<dbReference type="InterPro" id="IPR036389">
    <property type="entry name" value="RNase_III_sf"/>
</dbReference>
<feature type="domain" description="RNase III" evidence="11">
    <location>
        <begin position="85"/>
        <end position="230"/>
    </location>
</feature>
<dbReference type="InterPro" id="IPR014720">
    <property type="entry name" value="dsRBD_dom"/>
</dbReference>
<dbReference type="Pfam" id="PF14622">
    <property type="entry name" value="Ribonucleas_3_3"/>
    <property type="match status" value="1"/>
</dbReference>
<accession>A0A8H3BIJ7</accession>
<organism evidence="12 14">
    <name type="scientific">Rhizoctonia solani</name>
    <dbReference type="NCBI Taxonomy" id="456999"/>
    <lineage>
        <taxon>Eukaryota</taxon>
        <taxon>Fungi</taxon>
        <taxon>Dikarya</taxon>
        <taxon>Basidiomycota</taxon>
        <taxon>Agaricomycotina</taxon>
        <taxon>Agaricomycetes</taxon>
        <taxon>Cantharellales</taxon>
        <taxon>Ceratobasidiaceae</taxon>
        <taxon>Rhizoctonia</taxon>
    </lineage>
</organism>
<feature type="compositionally biased region" description="Low complexity" evidence="9">
    <location>
        <begin position="1"/>
        <end position="26"/>
    </location>
</feature>
<evidence type="ECO:0000256" key="4">
    <source>
        <dbReference type="ARBA" id="ARBA00023128"/>
    </source>
</evidence>
<evidence type="ECO:0000256" key="9">
    <source>
        <dbReference type="SAM" id="MobiDB-lite"/>
    </source>
</evidence>
<dbReference type="GO" id="GO:0003735">
    <property type="term" value="F:structural constituent of ribosome"/>
    <property type="evidence" value="ECO:0007669"/>
    <property type="project" value="TreeGrafter"/>
</dbReference>
<dbReference type="CDD" id="cd19873">
    <property type="entry name" value="DSRM_MRPL3_like"/>
    <property type="match status" value="1"/>
</dbReference>
<evidence type="ECO:0000256" key="2">
    <source>
        <dbReference type="ARBA" id="ARBA00022884"/>
    </source>
</evidence>
<evidence type="ECO:0000313" key="13">
    <source>
        <dbReference type="EMBL" id="CAE6515679.1"/>
    </source>
</evidence>
<keyword evidence="5" id="KW-0687">Ribonucleoprotein</keyword>
<feature type="region of interest" description="Disordered" evidence="9">
    <location>
        <begin position="1"/>
        <end position="62"/>
    </location>
</feature>
<dbReference type="GO" id="GO:0004525">
    <property type="term" value="F:ribonuclease III activity"/>
    <property type="evidence" value="ECO:0007669"/>
    <property type="project" value="InterPro"/>
</dbReference>
<keyword evidence="4" id="KW-0496">Mitochondrion</keyword>
<evidence type="ECO:0000256" key="3">
    <source>
        <dbReference type="ARBA" id="ARBA00022980"/>
    </source>
</evidence>
<dbReference type="GO" id="GO:0005739">
    <property type="term" value="C:mitochondrion"/>
    <property type="evidence" value="ECO:0007669"/>
    <property type="project" value="TreeGrafter"/>
</dbReference>
<dbReference type="InterPro" id="IPR044443">
    <property type="entry name" value="Ribosomal_mL44_DSRM_fung"/>
</dbReference>
<feature type="compositionally biased region" description="Polar residues" evidence="9">
    <location>
        <begin position="339"/>
        <end position="360"/>
    </location>
</feature>
<proteinExistence type="inferred from homology"/>
<feature type="region of interest" description="Disordered" evidence="9">
    <location>
        <begin position="339"/>
        <end position="416"/>
    </location>
</feature>
<evidence type="ECO:0000256" key="7">
    <source>
        <dbReference type="ARBA" id="ARBA00035187"/>
    </source>
</evidence>
<feature type="compositionally biased region" description="Low complexity" evidence="9">
    <location>
        <begin position="397"/>
        <end position="416"/>
    </location>
</feature>
<dbReference type="InterPro" id="IPR044444">
    <property type="entry name" value="Ribosomal_mL44_DSRM_metazoa"/>
</dbReference>
<evidence type="ECO:0000259" key="11">
    <source>
        <dbReference type="PROSITE" id="PS50142"/>
    </source>
</evidence>
<dbReference type="GO" id="GO:0003725">
    <property type="term" value="F:double-stranded RNA binding"/>
    <property type="evidence" value="ECO:0007669"/>
    <property type="project" value="InterPro"/>
</dbReference>
<dbReference type="Proteomes" id="UP000663861">
    <property type="component" value="Unassembled WGS sequence"/>
</dbReference>